<dbReference type="InterPro" id="IPR016193">
    <property type="entry name" value="Cytidine_deaminase-like"/>
</dbReference>
<dbReference type="EC" id="3.5.4.1" evidence="4"/>
<dbReference type="SUPFAM" id="SSF53927">
    <property type="entry name" value="Cytidine deaminase-like"/>
    <property type="match status" value="1"/>
</dbReference>
<keyword evidence="5" id="KW-1185">Reference proteome</keyword>
<name>A0A840RFJ0_9NEIS</name>
<dbReference type="Gene3D" id="3.40.140.10">
    <property type="entry name" value="Cytidine Deaminase, domain 2"/>
    <property type="match status" value="1"/>
</dbReference>
<comment type="caution">
    <text evidence="4">The sequence shown here is derived from an EMBL/GenBank/DDBJ whole genome shotgun (WGS) entry which is preliminary data.</text>
</comment>
<evidence type="ECO:0000313" key="5">
    <source>
        <dbReference type="Proteomes" id="UP000543030"/>
    </source>
</evidence>
<dbReference type="AlphaFoldDB" id="A0A840RFJ0"/>
<dbReference type="PROSITE" id="PS00903">
    <property type="entry name" value="CYT_DCMP_DEAMINASES_1"/>
    <property type="match status" value="1"/>
</dbReference>
<evidence type="ECO:0000259" key="3">
    <source>
        <dbReference type="PROSITE" id="PS51747"/>
    </source>
</evidence>
<dbReference type="Pfam" id="PF00383">
    <property type="entry name" value="dCMP_cyt_deam_1"/>
    <property type="match status" value="1"/>
</dbReference>
<dbReference type="InterPro" id="IPR002125">
    <property type="entry name" value="CMP_dCMP_dom"/>
</dbReference>
<dbReference type="PROSITE" id="PS51747">
    <property type="entry name" value="CYT_DCMP_DEAMINASES_2"/>
    <property type="match status" value="1"/>
</dbReference>
<keyword evidence="2" id="KW-0862">Zinc</keyword>
<proteinExistence type="predicted"/>
<dbReference type="InterPro" id="IPR016192">
    <property type="entry name" value="APOBEC/CMP_deaminase_Zn-bd"/>
</dbReference>
<feature type="domain" description="CMP/dCMP-type deaminase" evidence="3">
    <location>
        <begin position="13"/>
        <end position="138"/>
    </location>
</feature>
<accession>A0A840RFJ0</accession>
<sequence>MNSSSLPARPVYTQVTHAVARAADMATQAYGQGTFSVGGTLLDPLGNELKAIHNNVVVNGLTHDPTAHGERQLIDWYYAQLAQGITLPPPAEMTIVTSLDPCCMCTGAILAAGFKVVSGAFDDFAGINYNRQASFPSLSPGLRRQAQTRYAYPAVTGSARGFARPATGTALSAPFAAGQTVDQADVALCQALFQATVNQVKNTINTDLAADQLHDPATLPADDPLILALKAIDPAALTYRAPARGLPDAGLAPHLQAAARVDLTQGGSGNAVALLDPFGNLLLCMPGHEHVSPLQTAFMRLTRSYAALREQLINNPAIGAEKTRRYLGHPKHGTWVFAKGPDDSARSLMELGAFGSTMEGAVPSENPVPLQYVVPGMSPTALTAWCQQLPPFYSRCVVVNPLQVQSQALIAAMTPTL</sequence>
<gene>
    <name evidence="4" type="ORF">HNQ50_002011</name>
</gene>
<evidence type="ECO:0000256" key="2">
    <source>
        <dbReference type="ARBA" id="ARBA00022833"/>
    </source>
</evidence>
<evidence type="ECO:0000256" key="1">
    <source>
        <dbReference type="ARBA" id="ARBA00022723"/>
    </source>
</evidence>
<dbReference type="RefSeq" id="WP_184100026.1">
    <property type="nucleotide sequence ID" value="NZ_JACHHN010000003.1"/>
</dbReference>
<protein>
    <submittedName>
        <fullName evidence="4">Cytosine deaminase</fullName>
        <ecNumber evidence="4">3.5.4.1</ecNumber>
    </submittedName>
</protein>
<organism evidence="4 5">
    <name type="scientific">Silvimonas terrae</name>
    <dbReference type="NCBI Taxonomy" id="300266"/>
    <lineage>
        <taxon>Bacteria</taxon>
        <taxon>Pseudomonadati</taxon>
        <taxon>Pseudomonadota</taxon>
        <taxon>Betaproteobacteria</taxon>
        <taxon>Neisseriales</taxon>
        <taxon>Chitinibacteraceae</taxon>
        <taxon>Silvimonas</taxon>
    </lineage>
</organism>
<keyword evidence="1" id="KW-0479">Metal-binding</keyword>
<reference evidence="4 5" key="1">
    <citation type="submission" date="2020-08" db="EMBL/GenBank/DDBJ databases">
        <title>Genomic Encyclopedia of Type Strains, Phase IV (KMG-IV): sequencing the most valuable type-strain genomes for metagenomic binning, comparative biology and taxonomic classification.</title>
        <authorList>
            <person name="Goeker M."/>
        </authorList>
    </citation>
    <scope>NUCLEOTIDE SEQUENCE [LARGE SCALE GENOMIC DNA]</scope>
    <source>
        <strain evidence="4 5">DSM 18233</strain>
    </source>
</reference>
<keyword evidence="4" id="KW-0378">Hydrolase</keyword>
<dbReference type="EMBL" id="JACHHN010000003">
    <property type="protein sequence ID" value="MBB5191288.1"/>
    <property type="molecule type" value="Genomic_DNA"/>
</dbReference>
<dbReference type="GO" id="GO:0004131">
    <property type="term" value="F:cytosine deaminase activity"/>
    <property type="evidence" value="ECO:0007669"/>
    <property type="project" value="UniProtKB-EC"/>
</dbReference>
<dbReference type="GO" id="GO:0008270">
    <property type="term" value="F:zinc ion binding"/>
    <property type="evidence" value="ECO:0007669"/>
    <property type="project" value="InterPro"/>
</dbReference>
<dbReference type="CDD" id="cd01285">
    <property type="entry name" value="nucleoside_deaminase"/>
    <property type="match status" value="1"/>
</dbReference>
<dbReference type="Proteomes" id="UP000543030">
    <property type="component" value="Unassembled WGS sequence"/>
</dbReference>
<evidence type="ECO:0000313" key="4">
    <source>
        <dbReference type="EMBL" id="MBB5191288.1"/>
    </source>
</evidence>